<dbReference type="EMBL" id="JAPFFF010000009">
    <property type="protein sequence ID" value="KAK8882862.1"/>
    <property type="molecule type" value="Genomic_DNA"/>
</dbReference>
<keyword evidence="3" id="KW-1185">Reference proteome</keyword>
<gene>
    <name evidence="1" type="ORF">M9Y10_042512</name>
    <name evidence="2" type="ORF">M9Y10_045505</name>
</gene>
<reference evidence="1 3" key="1">
    <citation type="submission" date="2024-04" db="EMBL/GenBank/DDBJ databases">
        <title>Tritrichomonas musculus Genome.</title>
        <authorList>
            <person name="Alves-Ferreira E."/>
            <person name="Grigg M."/>
            <person name="Lorenzi H."/>
            <person name="Galac M."/>
        </authorList>
    </citation>
    <scope>NUCLEOTIDE SEQUENCE [LARGE SCALE GENOMIC DNA]</scope>
    <source>
        <strain evidence="1 3">EAF2021</strain>
    </source>
</reference>
<sequence>MIFEAQSPKDLWQDFGCIKDSNIESKIYDIEREIEKLQNQITESTQPYTLPFRFSFQGQTYGIQYVPKEKILVDQNGRPILPFLLSRDISIYQNIHLLFGINEQFFLFFSDNIKSTDVNQSKAQNLSRFLPTLFLFQRFPLFVKLSTNKGFLAYVGNNQKSRFKYYFNSKIENRDESRLTRLSDAIHYIETMKISAKTTIDINFSVRIIYHFEIRPNLFFIICGEWPNENNKYMKPIFENAKQYIISIYQQDIDIKDQQLKSPIQNEFQVAFNFVEKHKPSFRKIRTKKESQFEDEFVFDGDLTDMDIKVQYVPSNTILFFLARHLTFEAEAEWDHLWFQFKDYIKRCIKNGKEILHVGLDSINQSDCLLYQKLVLINIAIQKSKLDNNTLNYILTSDMIKEIDRNIREKCLEIDSSITDQQVIKLRKEIAPKKSTNQSLKDYLKNKSGKQKQIAEAAWSVISPSLFDPQFLCEYGLDYIDGLNPDEVFRCLLFILLLERYNEYYDPDIEISIQIENFLNQLKFEMDVLNIHEFVQRCQTIESMIEELVKFKEVKDFFNFSDNFLNCQSIVNSLFQNPMVLIDDQKEKKAIINYFNELNDNYVVMKEEIQFIVNSSMHDDNINLEQRTFVLNDITNSKVIVASAAKEEFLYH</sequence>
<protein>
    <submittedName>
        <fullName evidence="1">Rab3 GTPase-activating protein catalytic subunit</fullName>
    </submittedName>
</protein>
<proteinExistence type="predicted"/>
<accession>A0ABR2GIC0</accession>
<evidence type="ECO:0000313" key="1">
    <source>
        <dbReference type="EMBL" id="KAK8833665.1"/>
    </source>
</evidence>
<evidence type="ECO:0000313" key="2">
    <source>
        <dbReference type="EMBL" id="KAK8882862.1"/>
    </source>
</evidence>
<evidence type="ECO:0000313" key="3">
    <source>
        <dbReference type="Proteomes" id="UP001470230"/>
    </source>
</evidence>
<organism evidence="1 3">
    <name type="scientific">Tritrichomonas musculus</name>
    <dbReference type="NCBI Taxonomy" id="1915356"/>
    <lineage>
        <taxon>Eukaryota</taxon>
        <taxon>Metamonada</taxon>
        <taxon>Parabasalia</taxon>
        <taxon>Tritrichomonadida</taxon>
        <taxon>Tritrichomonadidae</taxon>
        <taxon>Tritrichomonas</taxon>
    </lineage>
</organism>
<dbReference type="EMBL" id="JAPFFF010000735">
    <property type="protein sequence ID" value="KAK8833665.1"/>
    <property type="molecule type" value="Genomic_DNA"/>
</dbReference>
<comment type="caution">
    <text evidence="1">The sequence shown here is derived from an EMBL/GenBank/DDBJ whole genome shotgun (WGS) entry which is preliminary data.</text>
</comment>
<name>A0ABR2GIC0_9EUKA</name>
<dbReference type="Proteomes" id="UP001470230">
    <property type="component" value="Unassembled WGS sequence"/>
</dbReference>